<evidence type="ECO:0000259" key="5">
    <source>
        <dbReference type="PROSITE" id="PS50937"/>
    </source>
</evidence>
<keyword evidence="7" id="KW-1185">Reference proteome</keyword>
<dbReference type="SUPFAM" id="SSF46955">
    <property type="entry name" value="Putative DNA-binding domain"/>
    <property type="match status" value="1"/>
</dbReference>
<protein>
    <submittedName>
        <fullName evidence="6">MerR family transcriptional regulator</fullName>
    </submittedName>
</protein>
<dbReference type="InterPro" id="IPR009061">
    <property type="entry name" value="DNA-bd_dom_put_sf"/>
</dbReference>
<dbReference type="InterPro" id="IPR000551">
    <property type="entry name" value="MerR-type_HTH_dom"/>
</dbReference>
<feature type="domain" description="HTH merR-type" evidence="5">
    <location>
        <begin position="6"/>
        <end position="74"/>
    </location>
</feature>
<dbReference type="InterPro" id="IPR047057">
    <property type="entry name" value="MerR_fam"/>
</dbReference>
<dbReference type="SMART" id="SM00422">
    <property type="entry name" value="HTH_MERR"/>
    <property type="match status" value="1"/>
</dbReference>
<dbReference type="Gene3D" id="1.10.1660.10">
    <property type="match status" value="1"/>
</dbReference>
<keyword evidence="2" id="KW-0805">Transcription regulation</keyword>
<accession>A0ABV7ZYC7</accession>
<evidence type="ECO:0000256" key="2">
    <source>
        <dbReference type="ARBA" id="ARBA00023015"/>
    </source>
</evidence>
<keyword evidence="4" id="KW-0804">Transcription</keyword>
<evidence type="ECO:0000313" key="7">
    <source>
        <dbReference type="Proteomes" id="UP001595617"/>
    </source>
</evidence>
<keyword evidence="3" id="KW-0238">DNA-binding</keyword>
<dbReference type="RefSeq" id="WP_380696756.1">
    <property type="nucleotide sequence ID" value="NZ_JBHRYR010000003.1"/>
</dbReference>
<dbReference type="Pfam" id="PF13411">
    <property type="entry name" value="MerR_1"/>
    <property type="match status" value="1"/>
</dbReference>
<evidence type="ECO:0000256" key="3">
    <source>
        <dbReference type="ARBA" id="ARBA00023125"/>
    </source>
</evidence>
<gene>
    <name evidence="6" type="ORF">ACFOOG_11820</name>
</gene>
<dbReference type="PANTHER" id="PTHR30204">
    <property type="entry name" value="REDOX-CYCLING DRUG-SENSING TRANSCRIPTIONAL ACTIVATOR SOXR"/>
    <property type="match status" value="1"/>
</dbReference>
<sequence>MAETLFFSMAEASRRAGVAAATLRKWAARYNIDASHRSVGGHRLYSEADLERLRTVSQLKARGWSLTDLANMDLPTLRKMNPSEVNQNIPGHISFCGLRVVADFASWFGDRARVLDEMDVTLATGVLIWEVGSLSDQHVTRAQRLANAGVPVLMVYHYALNRRVQQLSAEGIAAVSGPLGWSTLMDWLLQQSPNTSFKDEELVKWASAVPNLECECPRHVASILLQLREFARYSQQCSLDSPAQAELHQRLYHWTQAAQQPLEEALRAVIAGES</sequence>
<evidence type="ECO:0000256" key="1">
    <source>
        <dbReference type="ARBA" id="ARBA00022491"/>
    </source>
</evidence>
<evidence type="ECO:0000313" key="6">
    <source>
        <dbReference type="EMBL" id="MFC3853523.1"/>
    </source>
</evidence>
<organism evidence="6 7">
    <name type="scientific">Saccharospirillum mangrovi</name>
    <dbReference type="NCBI Taxonomy" id="2161747"/>
    <lineage>
        <taxon>Bacteria</taxon>
        <taxon>Pseudomonadati</taxon>
        <taxon>Pseudomonadota</taxon>
        <taxon>Gammaproteobacteria</taxon>
        <taxon>Oceanospirillales</taxon>
        <taxon>Saccharospirillaceae</taxon>
        <taxon>Saccharospirillum</taxon>
    </lineage>
</organism>
<dbReference type="PROSITE" id="PS50937">
    <property type="entry name" value="HTH_MERR_2"/>
    <property type="match status" value="1"/>
</dbReference>
<comment type="caution">
    <text evidence="6">The sequence shown here is derived from an EMBL/GenBank/DDBJ whole genome shotgun (WGS) entry which is preliminary data.</text>
</comment>
<dbReference type="PANTHER" id="PTHR30204:SF69">
    <property type="entry name" value="MERR-FAMILY TRANSCRIPTIONAL REGULATOR"/>
    <property type="match status" value="1"/>
</dbReference>
<reference evidence="7" key="1">
    <citation type="journal article" date="2019" name="Int. J. Syst. Evol. Microbiol.">
        <title>The Global Catalogue of Microorganisms (GCM) 10K type strain sequencing project: providing services to taxonomists for standard genome sequencing and annotation.</title>
        <authorList>
            <consortium name="The Broad Institute Genomics Platform"/>
            <consortium name="The Broad Institute Genome Sequencing Center for Infectious Disease"/>
            <person name="Wu L."/>
            <person name="Ma J."/>
        </authorList>
    </citation>
    <scope>NUCLEOTIDE SEQUENCE [LARGE SCALE GENOMIC DNA]</scope>
    <source>
        <strain evidence="7">IBRC 10765</strain>
    </source>
</reference>
<dbReference type="EMBL" id="JBHRYR010000003">
    <property type="protein sequence ID" value="MFC3853523.1"/>
    <property type="molecule type" value="Genomic_DNA"/>
</dbReference>
<evidence type="ECO:0000256" key="4">
    <source>
        <dbReference type="ARBA" id="ARBA00023163"/>
    </source>
</evidence>
<dbReference type="Proteomes" id="UP001595617">
    <property type="component" value="Unassembled WGS sequence"/>
</dbReference>
<proteinExistence type="predicted"/>
<keyword evidence="1" id="KW-0678">Repressor</keyword>
<name>A0ABV7ZYC7_9GAMM</name>